<sequence length="108" mass="12986">WCEGPVGVVSRDRRSNRRSALWSFSLSFFFCFQHLQLLYLWVMKHCFTELFGYSPTAPFYYRLDFLLQGLAHWNIRRGQGPLAIRPMVLEILMPFFLRSFSFLVPFFY</sequence>
<organism evidence="2 3">
    <name type="scientific">Solanum verrucosum</name>
    <dbReference type="NCBI Taxonomy" id="315347"/>
    <lineage>
        <taxon>Eukaryota</taxon>
        <taxon>Viridiplantae</taxon>
        <taxon>Streptophyta</taxon>
        <taxon>Embryophyta</taxon>
        <taxon>Tracheophyta</taxon>
        <taxon>Spermatophyta</taxon>
        <taxon>Magnoliopsida</taxon>
        <taxon>eudicotyledons</taxon>
        <taxon>Gunneridae</taxon>
        <taxon>Pentapetalae</taxon>
        <taxon>asterids</taxon>
        <taxon>lamiids</taxon>
        <taxon>Solanales</taxon>
        <taxon>Solanaceae</taxon>
        <taxon>Solanoideae</taxon>
        <taxon>Solaneae</taxon>
        <taxon>Solanum</taxon>
    </lineage>
</organism>
<accession>A0AAF0R1R7</accession>
<feature type="non-terminal residue" evidence="2">
    <location>
        <position position="1"/>
    </location>
</feature>
<keyword evidence="1" id="KW-0472">Membrane</keyword>
<evidence type="ECO:0000313" key="2">
    <source>
        <dbReference type="EMBL" id="WMV32447.1"/>
    </source>
</evidence>
<feature type="transmembrane region" description="Helical" evidence="1">
    <location>
        <begin position="20"/>
        <end position="39"/>
    </location>
</feature>
<keyword evidence="3" id="KW-1185">Reference proteome</keyword>
<name>A0AAF0R1R7_SOLVR</name>
<reference evidence="2" key="1">
    <citation type="submission" date="2023-08" db="EMBL/GenBank/DDBJ databases">
        <title>A de novo genome assembly of Solanum verrucosum Schlechtendal, a Mexican diploid species geographically isolated from the other diploid A-genome species in potato relatives.</title>
        <authorList>
            <person name="Hosaka K."/>
        </authorList>
    </citation>
    <scope>NUCLEOTIDE SEQUENCE</scope>
    <source>
        <tissue evidence="2">Young leaves</tissue>
    </source>
</reference>
<keyword evidence="1" id="KW-1133">Transmembrane helix</keyword>
<evidence type="ECO:0000313" key="3">
    <source>
        <dbReference type="Proteomes" id="UP001234989"/>
    </source>
</evidence>
<dbReference type="Proteomes" id="UP001234989">
    <property type="component" value="Chromosome 6"/>
</dbReference>
<dbReference type="AlphaFoldDB" id="A0AAF0R1R7"/>
<evidence type="ECO:0000256" key="1">
    <source>
        <dbReference type="SAM" id="Phobius"/>
    </source>
</evidence>
<protein>
    <submittedName>
        <fullName evidence="2">Uncharacterized protein</fullName>
    </submittedName>
</protein>
<dbReference type="EMBL" id="CP133617">
    <property type="protein sequence ID" value="WMV32447.1"/>
    <property type="molecule type" value="Genomic_DNA"/>
</dbReference>
<proteinExistence type="predicted"/>
<gene>
    <name evidence="2" type="ORF">MTR67_025832</name>
</gene>
<keyword evidence="1" id="KW-0812">Transmembrane</keyword>